<name>A0A0K1PBA7_9BACT</name>
<dbReference type="KEGG" id="vin:AKJ08_1192"/>
<gene>
    <name evidence="1" type="ORF">AKJ08_1192</name>
</gene>
<accession>A0A0K1PBA7</accession>
<dbReference type="STRING" id="1391653.AKJ08_1192"/>
<dbReference type="EMBL" id="CP012332">
    <property type="protein sequence ID" value="AKU90805.1"/>
    <property type="molecule type" value="Genomic_DNA"/>
</dbReference>
<evidence type="ECO:0000313" key="1">
    <source>
        <dbReference type="EMBL" id="AKU90805.1"/>
    </source>
</evidence>
<proteinExistence type="predicted"/>
<protein>
    <submittedName>
        <fullName evidence="1">Uncharacterized protein</fullName>
    </submittedName>
</protein>
<organism evidence="1 2">
    <name type="scientific">Vulgatibacter incomptus</name>
    <dbReference type="NCBI Taxonomy" id="1391653"/>
    <lineage>
        <taxon>Bacteria</taxon>
        <taxon>Pseudomonadati</taxon>
        <taxon>Myxococcota</taxon>
        <taxon>Myxococcia</taxon>
        <taxon>Myxococcales</taxon>
        <taxon>Cystobacterineae</taxon>
        <taxon>Vulgatibacteraceae</taxon>
        <taxon>Vulgatibacter</taxon>
    </lineage>
</organism>
<reference evidence="1 2" key="1">
    <citation type="submission" date="2015-08" db="EMBL/GenBank/DDBJ databases">
        <authorList>
            <person name="Babu N.S."/>
            <person name="Beckwith C.J."/>
            <person name="Beseler K.G."/>
            <person name="Brison A."/>
            <person name="Carone J.V."/>
            <person name="Caskin T.P."/>
            <person name="Diamond M."/>
            <person name="Durham M.E."/>
            <person name="Foxe J.M."/>
            <person name="Go M."/>
            <person name="Henderson B.A."/>
            <person name="Jones I.B."/>
            <person name="McGettigan J.A."/>
            <person name="Micheletti S.J."/>
            <person name="Nasrallah M.E."/>
            <person name="Ortiz D."/>
            <person name="Piller C.R."/>
            <person name="Privatt S.R."/>
            <person name="Schneider S.L."/>
            <person name="Sharp S."/>
            <person name="Smith T.C."/>
            <person name="Stanton J.D."/>
            <person name="Ullery H.E."/>
            <person name="Wilson R.J."/>
            <person name="Serrano M.G."/>
            <person name="Buck G."/>
            <person name="Lee V."/>
            <person name="Wang Y."/>
            <person name="Carvalho R."/>
            <person name="Voegtly L."/>
            <person name="Shi R."/>
            <person name="Duckworth R."/>
            <person name="Johnson A."/>
            <person name="Loviza R."/>
            <person name="Walstead R."/>
            <person name="Shah Z."/>
            <person name="Kiflezghi M."/>
            <person name="Wade K."/>
            <person name="Ball S.L."/>
            <person name="Bradley K.W."/>
            <person name="Asai D.J."/>
            <person name="Bowman C.A."/>
            <person name="Russell D.A."/>
            <person name="Pope W.H."/>
            <person name="Jacobs-Sera D."/>
            <person name="Hendrix R.W."/>
            <person name="Hatfull G.F."/>
        </authorList>
    </citation>
    <scope>NUCLEOTIDE SEQUENCE [LARGE SCALE GENOMIC DNA]</scope>
    <source>
        <strain evidence="1 2">DSM 27710</strain>
    </source>
</reference>
<keyword evidence="2" id="KW-1185">Reference proteome</keyword>
<dbReference type="Proteomes" id="UP000055590">
    <property type="component" value="Chromosome"/>
</dbReference>
<sequence length="108" mass="11520">MARPFATLRAVASVGRGRSTVELETHGPAEAGSLVHVPSLLTTSVVAFTRRYREGAGWRSRNIQGDAGAPANGLTWQARPECPMLARRVLADALRCGAFELPEEPGHG</sequence>
<dbReference type="AlphaFoldDB" id="A0A0K1PBA7"/>
<evidence type="ECO:0000313" key="2">
    <source>
        <dbReference type="Proteomes" id="UP000055590"/>
    </source>
</evidence>